<dbReference type="InterPro" id="IPR036188">
    <property type="entry name" value="FAD/NAD-bd_sf"/>
</dbReference>
<accession>A0A4Z0M7B0</accession>
<organism evidence="3 4">
    <name type="scientific">Mangrovimicrobium sediminis</name>
    <dbReference type="NCBI Taxonomy" id="2562682"/>
    <lineage>
        <taxon>Bacteria</taxon>
        <taxon>Pseudomonadati</taxon>
        <taxon>Pseudomonadota</taxon>
        <taxon>Gammaproteobacteria</taxon>
        <taxon>Cellvibrionales</taxon>
        <taxon>Halieaceae</taxon>
        <taxon>Mangrovimicrobium</taxon>
    </lineage>
</organism>
<dbReference type="RefSeq" id="WP_135441437.1">
    <property type="nucleotide sequence ID" value="NZ_SRLE01000004.1"/>
</dbReference>
<dbReference type="Pfam" id="PF01266">
    <property type="entry name" value="DAO"/>
    <property type="match status" value="1"/>
</dbReference>
<dbReference type="PANTHER" id="PTHR13847:SF285">
    <property type="entry name" value="FAD DEPENDENT OXIDOREDUCTASE DOMAIN-CONTAINING PROTEIN"/>
    <property type="match status" value="1"/>
</dbReference>
<sequence length="469" mass="50612">MHEDLRQCLWFDTLAEQGNARTALEQDITADVAIVGAGYTGLWTAYHLLQLQPDLSVVILEAEHVGFGASGRNGGWLMGAIEGLDSYLAPCDPHTRALALGEVHAIPERAGAVLEREGIDCDFAHGGAVYAAARYPQQRALARAHLDSLRGAGHSEQDYRWLEADELAGRVRIAGASGAIYTPHVAAIQPAKLAAGLATACERLGARIFEGSRVIASGSQGLRTSSGSVRAPVVISAVEGYGAGGWPQGMYVLPFQSGMVATQPLPAAVWEEMGFTGRPVLSDYSRLSTYMQRTADDRLVFGARGNYRFGGAPISRFDANDPAFEMRRELARTFFPVLREVSFTHAWGGTLGISRRFAPHVVYDAASGTGTAGGYTGEGVGASFLFGQTLAELILSRDSLRTRLPWVLHGPAASTLRRWEPEPLRWLGFKAAWSIYGWEEAVLSGGRAGRWHQHLASLSARLVERILTP</sequence>
<name>A0A4Z0M7B0_9GAMM</name>
<dbReference type="Gene3D" id="3.50.50.60">
    <property type="entry name" value="FAD/NAD(P)-binding domain"/>
    <property type="match status" value="1"/>
</dbReference>
<comment type="caution">
    <text evidence="3">The sequence shown here is derived from an EMBL/GenBank/DDBJ whole genome shotgun (WGS) entry which is preliminary data.</text>
</comment>
<keyword evidence="1" id="KW-0560">Oxidoreductase</keyword>
<evidence type="ECO:0000256" key="1">
    <source>
        <dbReference type="ARBA" id="ARBA00023002"/>
    </source>
</evidence>
<evidence type="ECO:0000259" key="2">
    <source>
        <dbReference type="Pfam" id="PF01266"/>
    </source>
</evidence>
<dbReference type="OrthoDB" id="6925984at2"/>
<dbReference type="EMBL" id="SRLE01000004">
    <property type="protein sequence ID" value="TGD75298.1"/>
    <property type="molecule type" value="Genomic_DNA"/>
</dbReference>
<feature type="domain" description="FAD dependent oxidoreductase" evidence="2">
    <location>
        <begin position="31"/>
        <end position="393"/>
    </location>
</feature>
<evidence type="ECO:0000313" key="3">
    <source>
        <dbReference type="EMBL" id="TGD75298.1"/>
    </source>
</evidence>
<dbReference type="SUPFAM" id="SSF51905">
    <property type="entry name" value="FAD/NAD(P)-binding domain"/>
    <property type="match status" value="1"/>
</dbReference>
<dbReference type="InterPro" id="IPR006076">
    <property type="entry name" value="FAD-dep_OxRdtase"/>
</dbReference>
<dbReference type="GO" id="GO:0005737">
    <property type="term" value="C:cytoplasm"/>
    <property type="evidence" value="ECO:0007669"/>
    <property type="project" value="TreeGrafter"/>
</dbReference>
<dbReference type="AlphaFoldDB" id="A0A4Z0M7B0"/>
<protein>
    <submittedName>
        <fullName evidence="3">FAD-dependent oxidoreductase</fullName>
    </submittedName>
</protein>
<proteinExistence type="predicted"/>
<gene>
    <name evidence="3" type="ORF">E4634_04715</name>
</gene>
<dbReference type="GO" id="GO:0016491">
    <property type="term" value="F:oxidoreductase activity"/>
    <property type="evidence" value="ECO:0007669"/>
    <property type="project" value="UniProtKB-KW"/>
</dbReference>
<dbReference type="Gene3D" id="3.30.9.10">
    <property type="entry name" value="D-Amino Acid Oxidase, subunit A, domain 2"/>
    <property type="match status" value="1"/>
</dbReference>
<dbReference type="PANTHER" id="PTHR13847">
    <property type="entry name" value="SARCOSINE DEHYDROGENASE-RELATED"/>
    <property type="match status" value="1"/>
</dbReference>
<evidence type="ECO:0000313" key="4">
    <source>
        <dbReference type="Proteomes" id="UP000298050"/>
    </source>
</evidence>
<dbReference type="Proteomes" id="UP000298050">
    <property type="component" value="Unassembled WGS sequence"/>
</dbReference>
<reference evidence="3 4" key="1">
    <citation type="submission" date="2019-04" db="EMBL/GenBank/DDBJ databases">
        <title>Taxonomy of novel Haliea sp. from mangrove soil of West Coast of India.</title>
        <authorList>
            <person name="Verma A."/>
            <person name="Kumar P."/>
            <person name="Krishnamurthi S."/>
        </authorList>
    </citation>
    <scope>NUCLEOTIDE SEQUENCE [LARGE SCALE GENOMIC DNA]</scope>
    <source>
        <strain evidence="3 4">SAOS-164</strain>
    </source>
</reference>
<keyword evidence="4" id="KW-1185">Reference proteome</keyword>